<dbReference type="AlphaFoldDB" id="A0A2S2CUE7"/>
<keyword evidence="2" id="KW-1185">Reference proteome</keyword>
<proteinExistence type="predicted"/>
<dbReference type="EMBL" id="CP029353">
    <property type="protein sequence ID" value="AWK88035.1"/>
    <property type="molecule type" value="Genomic_DNA"/>
</dbReference>
<name>A0A2S2CUE7_9PROT</name>
<evidence type="ECO:0000313" key="1">
    <source>
        <dbReference type="EMBL" id="AWK88035.1"/>
    </source>
</evidence>
<dbReference type="OrthoDB" id="7361798at2"/>
<reference evidence="2" key="1">
    <citation type="submission" date="2018-05" db="EMBL/GenBank/DDBJ databases">
        <title>Azospirillum thermophila sp. nov., a novel isolated from hot spring.</title>
        <authorList>
            <person name="Zhao Z."/>
        </authorList>
    </citation>
    <scope>NUCLEOTIDE SEQUENCE [LARGE SCALE GENOMIC DNA]</scope>
    <source>
        <strain evidence="2">CFH 70021</strain>
    </source>
</reference>
<gene>
    <name evidence="1" type="ORF">DEW08_14650</name>
</gene>
<organism evidence="1 2">
    <name type="scientific">Azospirillum thermophilum</name>
    <dbReference type="NCBI Taxonomy" id="2202148"/>
    <lineage>
        <taxon>Bacteria</taxon>
        <taxon>Pseudomonadati</taxon>
        <taxon>Pseudomonadota</taxon>
        <taxon>Alphaproteobacteria</taxon>
        <taxon>Rhodospirillales</taxon>
        <taxon>Azospirillaceae</taxon>
        <taxon>Azospirillum</taxon>
    </lineage>
</organism>
<evidence type="ECO:0000313" key="2">
    <source>
        <dbReference type="Proteomes" id="UP000245629"/>
    </source>
</evidence>
<dbReference type="Proteomes" id="UP000245629">
    <property type="component" value="Chromosome 2"/>
</dbReference>
<protein>
    <submittedName>
        <fullName evidence="1">Uncharacterized protein</fullName>
    </submittedName>
</protein>
<sequence>MRKRSVQVGQVYQSVSPGNHRSWRVRETLMLLGLPHARVVSTEDEGDTKTLSCLVLADPSHYRLVTAPTPPADVAAA</sequence>
<accession>A0A2S2CUE7</accession>
<dbReference type="KEGG" id="azz:DEW08_14650"/>